<reference evidence="2 3" key="1">
    <citation type="submission" date="2016-12" db="EMBL/GenBank/DDBJ databases">
        <title>Draft Genome Sequence of Mercury Resistant Pseudomonas DRA525.</title>
        <authorList>
            <person name="Drace K.M."/>
        </authorList>
    </citation>
    <scope>NUCLEOTIDE SEQUENCE [LARGE SCALE GENOMIC DNA]</scope>
    <source>
        <strain evidence="2 3">DRA525</strain>
    </source>
</reference>
<evidence type="ECO:0000256" key="1">
    <source>
        <dbReference type="SAM" id="MobiDB-lite"/>
    </source>
</evidence>
<name>A0A1L5PNS0_PSEPU</name>
<sequence length="115" mass="12619">MLINFSPVRMDEKLRVVCEGEILVLNGEAFDFSPLVEGATLPQKAIVSQWFVGPVERLNGKVALTLVLPHGANAPEETRFPQPITVTQDGLIPLPGYEMPAEPVDELPISQEPEE</sequence>
<dbReference type="AlphaFoldDB" id="A0A1L5PNS0"/>
<organism evidence="2 3">
    <name type="scientific">Pseudomonas putida</name>
    <name type="common">Arthrobacter siderocapsulatus</name>
    <dbReference type="NCBI Taxonomy" id="303"/>
    <lineage>
        <taxon>Bacteria</taxon>
        <taxon>Pseudomonadati</taxon>
        <taxon>Pseudomonadota</taxon>
        <taxon>Gammaproteobacteria</taxon>
        <taxon>Pseudomonadales</taxon>
        <taxon>Pseudomonadaceae</taxon>
        <taxon>Pseudomonas</taxon>
    </lineage>
</organism>
<evidence type="ECO:0000313" key="2">
    <source>
        <dbReference type="EMBL" id="APO81802.1"/>
    </source>
</evidence>
<feature type="region of interest" description="Disordered" evidence="1">
    <location>
        <begin position="95"/>
        <end position="115"/>
    </location>
</feature>
<gene>
    <name evidence="2" type="ORF">BL240_10260</name>
</gene>
<protein>
    <submittedName>
        <fullName evidence="2">Uncharacterized protein</fullName>
    </submittedName>
</protein>
<accession>A0A1L5PNS0</accession>
<proteinExistence type="predicted"/>
<evidence type="ECO:0000313" key="3">
    <source>
        <dbReference type="Proteomes" id="UP000185146"/>
    </source>
</evidence>
<dbReference type="RefSeq" id="WP_075044710.1">
    <property type="nucleotide sequence ID" value="NZ_CP018743.1"/>
</dbReference>
<dbReference type="Proteomes" id="UP000185146">
    <property type="component" value="Chromosome"/>
</dbReference>
<dbReference type="EMBL" id="CP018743">
    <property type="protein sequence ID" value="APO81802.1"/>
    <property type="molecule type" value="Genomic_DNA"/>
</dbReference>